<dbReference type="InterPro" id="IPR029063">
    <property type="entry name" value="SAM-dependent_MTases_sf"/>
</dbReference>
<dbReference type="PROSITE" id="PS51678">
    <property type="entry name" value="SAM_MT_PRMT"/>
    <property type="match status" value="1"/>
</dbReference>
<dbReference type="KEGG" id="sre:PTSG_04292"/>
<dbReference type="GeneID" id="16075772"/>
<feature type="domain" description="PRMT5 oligomerisation" evidence="10">
    <location>
        <begin position="430"/>
        <end position="598"/>
    </location>
</feature>
<feature type="domain" description="PRMT5 TIM barrel" evidence="9">
    <location>
        <begin position="44"/>
        <end position="252"/>
    </location>
</feature>
<feature type="binding site" evidence="6">
    <location>
        <position position="354"/>
    </location>
    <ligand>
        <name>S-adenosyl-L-methionine</name>
        <dbReference type="ChEBI" id="CHEBI:59789"/>
    </ligand>
</feature>
<evidence type="ECO:0000256" key="7">
    <source>
        <dbReference type="PIRSR" id="PIRSR015894-3"/>
    </source>
</evidence>
<dbReference type="SUPFAM" id="SSF53335">
    <property type="entry name" value="S-adenosyl-L-methionine-dependent methyltransferases"/>
    <property type="match status" value="1"/>
</dbReference>
<feature type="site" description="Critical for specifying symmetric addition of methyl groups" evidence="7">
    <location>
        <position position="292"/>
    </location>
</feature>
<dbReference type="Gene3D" id="3.40.50.150">
    <property type="entry name" value="Vaccinia Virus protein VP39"/>
    <property type="match status" value="1"/>
</dbReference>
<dbReference type="GO" id="GO:0006355">
    <property type="term" value="P:regulation of DNA-templated transcription"/>
    <property type="evidence" value="ECO:0007669"/>
    <property type="project" value="TreeGrafter"/>
</dbReference>
<evidence type="ECO:0000256" key="5">
    <source>
        <dbReference type="PIRSR" id="PIRSR015894-1"/>
    </source>
</evidence>
<dbReference type="FunCoup" id="F2U756">
    <property type="interactions" value="1862"/>
</dbReference>
<evidence type="ECO:0000256" key="2">
    <source>
        <dbReference type="ARBA" id="ARBA00022679"/>
    </source>
</evidence>
<accession>F2U756</accession>
<keyword evidence="1 4" id="KW-0489">Methyltransferase</keyword>
<protein>
    <recommendedName>
        <fullName evidence="4">Protein arginine N-methyltransferase</fullName>
    </recommendedName>
</protein>
<dbReference type="InterPro" id="IPR007857">
    <property type="entry name" value="Arg_MeTrfase_PRMT5"/>
</dbReference>
<dbReference type="GO" id="GO:0005634">
    <property type="term" value="C:nucleus"/>
    <property type="evidence" value="ECO:0007669"/>
    <property type="project" value="TreeGrafter"/>
</dbReference>
<evidence type="ECO:0000259" key="10">
    <source>
        <dbReference type="Pfam" id="PF17286"/>
    </source>
</evidence>
<evidence type="ECO:0000256" key="1">
    <source>
        <dbReference type="ARBA" id="ARBA00022603"/>
    </source>
</evidence>
<dbReference type="Pfam" id="PF17285">
    <property type="entry name" value="PRMT5_TIM"/>
    <property type="match status" value="1"/>
</dbReference>
<evidence type="ECO:0000259" key="8">
    <source>
        <dbReference type="Pfam" id="PF05185"/>
    </source>
</evidence>
<dbReference type="EMBL" id="GL832963">
    <property type="protein sequence ID" value="EGD83688.1"/>
    <property type="molecule type" value="Genomic_DNA"/>
</dbReference>
<feature type="binding site" evidence="6">
    <location>
        <begin position="381"/>
        <end position="382"/>
    </location>
    <ligand>
        <name>S-adenosyl-L-methionine</name>
        <dbReference type="ChEBI" id="CHEBI:59789"/>
    </ligand>
</feature>
<evidence type="ECO:0000259" key="9">
    <source>
        <dbReference type="Pfam" id="PF17285"/>
    </source>
</evidence>
<organism evidence="12">
    <name type="scientific">Salpingoeca rosetta (strain ATCC 50818 / BSB-021)</name>
    <dbReference type="NCBI Taxonomy" id="946362"/>
    <lineage>
        <taxon>Eukaryota</taxon>
        <taxon>Choanoflagellata</taxon>
        <taxon>Craspedida</taxon>
        <taxon>Salpingoecidae</taxon>
        <taxon>Salpingoeca</taxon>
    </lineage>
</organism>
<dbReference type="PANTHER" id="PTHR10738">
    <property type="entry name" value="PROTEIN ARGININE N-METHYLTRANSFERASE 5"/>
    <property type="match status" value="1"/>
</dbReference>
<evidence type="ECO:0000313" key="11">
    <source>
        <dbReference type="EMBL" id="EGD83688.1"/>
    </source>
</evidence>
<dbReference type="AlphaFoldDB" id="F2U756"/>
<dbReference type="Gene3D" id="2.70.160.11">
    <property type="entry name" value="Hnrnp arginine n-methyltransferase1"/>
    <property type="match status" value="1"/>
</dbReference>
<keyword evidence="3 4" id="KW-0949">S-adenosyl-L-methionine</keyword>
<dbReference type="Pfam" id="PF17286">
    <property type="entry name" value="PRMT5_C"/>
    <property type="match status" value="1"/>
</dbReference>
<feature type="domain" description="PRMT5 arginine-N-methyltransferase" evidence="8">
    <location>
        <begin position="264"/>
        <end position="426"/>
    </location>
</feature>
<feature type="active site" description="Proton donor/acceptor" evidence="5">
    <location>
        <position position="406"/>
    </location>
</feature>
<comment type="similarity">
    <text evidence="4">Belongs to the class I-like SAM-binding methyltransferase superfamily.</text>
</comment>
<dbReference type="STRING" id="946362.F2U756"/>
<dbReference type="InterPro" id="IPR025799">
    <property type="entry name" value="Arg_MeTrfase"/>
</dbReference>
<dbReference type="InterPro" id="IPR035247">
    <property type="entry name" value="PRMT5_TIM"/>
</dbReference>
<evidence type="ECO:0000256" key="3">
    <source>
        <dbReference type="ARBA" id="ARBA00022691"/>
    </source>
</evidence>
<dbReference type="Gene3D" id="3.20.20.150">
    <property type="entry name" value="Divalent-metal-dependent TIM barrel enzymes"/>
    <property type="match status" value="1"/>
</dbReference>
<dbReference type="PIRSF" id="PIRSF015894">
    <property type="entry name" value="Skb1_MeTrfase"/>
    <property type="match status" value="1"/>
</dbReference>
<dbReference type="eggNOG" id="KOG0822">
    <property type="taxonomic scope" value="Eukaryota"/>
</dbReference>
<dbReference type="Proteomes" id="UP000007799">
    <property type="component" value="Unassembled WGS sequence"/>
</dbReference>
<dbReference type="RefSeq" id="XP_004995192.1">
    <property type="nucleotide sequence ID" value="XM_004995135.1"/>
</dbReference>
<sequence>MARRAVSAGARLDVVSGVQAAWTQHKEQGYDFVVLPLEHEGTPLLDTTVESADWSQRVVAVVSEHDVDNHPEHEKALVTELQWATHLGVAAIMLPLQGPDCCNLASITNPFVHSAEQIATWIHVKTRAPQPPSDTDEQQEAEPARSTWHWWNQFRSLCTPCTRMGLALELSANICDEEEQERWLGEPVKCVVIPTGIFLTNAKGYPVLSRAHQRFVRRLLKLRPQFMLSGPGSDDEGPYPDRRQHLMYLNHLAVMAAQRSVYEASTEGYDDYIEIPLQPLMDHLESQTYEVFEKDPVKYDMYQKAMEKAFEDRKDKDKIVAMVVGAGRGPIVRRALRAAEAVGVADKLTLIALEKNPGAVRILQHYQRTEWGNRVQVFAGDMRTWQPVAKADVLVSELLGSWGDNELSPECLDGAQRFIAEGGVSIPNRYRSFVAPVSTHKNYTELRTHKDRKHVETPYVVLLSNHTLLGDIKELFEFTHPNFGPPGAQQPYTPDNTRFKIVECTATQDGLVHGFAGYFDSDLYADVMISIHPETHTPDMFSWFPMYIPLQTPVYVRKGETIKAAFWRKVSATKVWYEWAVLSPTTTEIHNLAGRSSFIGL</sequence>
<keyword evidence="2 4" id="KW-0808">Transferase</keyword>
<dbReference type="InterPro" id="IPR035248">
    <property type="entry name" value="PRMT5_C"/>
</dbReference>
<dbReference type="Pfam" id="PF05185">
    <property type="entry name" value="PRMT5"/>
    <property type="match status" value="1"/>
</dbReference>
<evidence type="ECO:0000256" key="6">
    <source>
        <dbReference type="PIRSR" id="PIRSR015894-2"/>
    </source>
</evidence>
<gene>
    <name evidence="11" type="ORF">PTSG_04292</name>
</gene>
<dbReference type="OMA" id="IKYAWYE"/>
<dbReference type="InParanoid" id="F2U756"/>
<feature type="active site" description="Proton donor/acceptor" evidence="5">
    <location>
        <position position="397"/>
    </location>
</feature>
<dbReference type="GO" id="GO:0005829">
    <property type="term" value="C:cytosol"/>
    <property type="evidence" value="ECO:0007669"/>
    <property type="project" value="TreeGrafter"/>
</dbReference>
<name>F2U756_SALR5</name>
<keyword evidence="12" id="KW-1185">Reference proteome</keyword>
<dbReference type="GO" id="GO:0032259">
    <property type="term" value="P:methylation"/>
    <property type="evidence" value="ECO:0007669"/>
    <property type="project" value="UniProtKB-KW"/>
</dbReference>
<dbReference type="OrthoDB" id="1368803at2759"/>
<proteinExistence type="inferred from homology"/>
<reference evidence="11" key="1">
    <citation type="submission" date="2009-08" db="EMBL/GenBank/DDBJ databases">
        <title>Annotation of Salpingoeca rosetta.</title>
        <authorList>
            <consortium name="The Broad Institute Genome Sequencing Platform"/>
            <person name="Russ C."/>
            <person name="Cuomo C."/>
            <person name="Burger G."/>
            <person name="Gray M.W."/>
            <person name="Holland P.W.H."/>
            <person name="King N."/>
            <person name="Lang F.B.F."/>
            <person name="Roger A.J."/>
            <person name="Ruiz-Trillo I."/>
            <person name="Young S.K."/>
            <person name="Zeng Q."/>
            <person name="Gargeya S."/>
            <person name="Alvarado L."/>
            <person name="Berlin A."/>
            <person name="Chapman S.B."/>
            <person name="Chen Z."/>
            <person name="Freedman E."/>
            <person name="Gellesch M."/>
            <person name="Goldberg J."/>
            <person name="Griggs A."/>
            <person name="Gujja S."/>
            <person name="Heilman E."/>
            <person name="Heiman D."/>
            <person name="Howarth C."/>
            <person name="Mehta T."/>
            <person name="Neiman D."/>
            <person name="Pearson M."/>
            <person name="Roberts A."/>
            <person name="Saif S."/>
            <person name="Shea T."/>
            <person name="Shenoy N."/>
            <person name="Sisk P."/>
            <person name="Stolte C."/>
            <person name="Sykes S."/>
            <person name="White J."/>
            <person name="Yandava C."/>
            <person name="Haas B."/>
            <person name="Nusbaum C."/>
            <person name="Birren B."/>
        </authorList>
    </citation>
    <scope>NUCLEOTIDE SEQUENCE [LARGE SCALE GENOMIC DNA]</scope>
    <source>
        <strain evidence="11">ATCC 50818</strain>
    </source>
</reference>
<evidence type="ECO:0000256" key="4">
    <source>
        <dbReference type="PIRNR" id="PIRNR015894"/>
    </source>
</evidence>
<dbReference type="PANTHER" id="PTHR10738:SF0">
    <property type="entry name" value="PROTEIN ARGININE N-METHYLTRANSFERASE 5"/>
    <property type="match status" value="1"/>
</dbReference>
<dbReference type="GO" id="GO:0016274">
    <property type="term" value="F:protein-arginine N-methyltransferase activity"/>
    <property type="evidence" value="ECO:0007669"/>
    <property type="project" value="InterPro"/>
</dbReference>
<feature type="binding site" evidence="6">
    <location>
        <position position="289"/>
    </location>
    <ligand>
        <name>S-adenosyl-L-methionine</name>
        <dbReference type="ChEBI" id="CHEBI:59789"/>
    </ligand>
</feature>
<feature type="binding site" evidence="6">
    <location>
        <begin position="298"/>
        <end position="299"/>
    </location>
    <ligand>
        <name>S-adenosyl-L-methionine</name>
        <dbReference type="ChEBI" id="CHEBI:59789"/>
    </ligand>
</feature>
<evidence type="ECO:0000313" key="12">
    <source>
        <dbReference type="Proteomes" id="UP000007799"/>
    </source>
</evidence>
<dbReference type="InterPro" id="IPR035075">
    <property type="entry name" value="PRMT5"/>
</dbReference>